<accession>A0A4Q0VR14</accession>
<comment type="caution">
    <text evidence="2">The sequence shown here is derived from an EMBL/GenBank/DDBJ whole genome shotgun (WGS) entry which is preliminary data.</text>
</comment>
<reference evidence="2 3" key="1">
    <citation type="journal article" date="2019" name="Int. J. Syst. Evol. Microbiol.">
        <title>Anaerobacillus alkaliphilus sp. nov., a novel alkaliphilic and moderately halophilic bacterium.</title>
        <authorList>
            <person name="Borsodi A.K."/>
            <person name="Aszalos J.M."/>
            <person name="Bihari P."/>
            <person name="Nagy I."/>
            <person name="Schumann P."/>
            <person name="Sproer C."/>
            <person name="Kovacs A.L."/>
            <person name="Boka K."/>
            <person name="Dobosy P."/>
            <person name="Ovari M."/>
            <person name="Szili-Kovacs T."/>
            <person name="Toth E."/>
        </authorList>
    </citation>
    <scope>NUCLEOTIDE SEQUENCE [LARGE SCALE GENOMIC DNA]</scope>
    <source>
        <strain evidence="2 3">B16-10</strain>
    </source>
</reference>
<dbReference type="AlphaFoldDB" id="A0A4Q0VR14"/>
<dbReference type="RefSeq" id="WP_129078656.1">
    <property type="nucleotide sequence ID" value="NZ_QOUX01000042.1"/>
</dbReference>
<proteinExistence type="predicted"/>
<gene>
    <name evidence="2" type="ORF">DS745_12995</name>
</gene>
<evidence type="ECO:0000313" key="2">
    <source>
        <dbReference type="EMBL" id="RXI99799.1"/>
    </source>
</evidence>
<feature type="coiled-coil region" evidence="1">
    <location>
        <begin position="72"/>
        <end position="106"/>
    </location>
</feature>
<dbReference type="Proteomes" id="UP000290649">
    <property type="component" value="Unassembled WGS sequence"/>
</dbReference>
<dbReference type="EMBL" id="QOUX01000042">
    <property type="protein sequence ID" value="RXI99799.1"/>
    <property type="molecule type" value="Genomic_DNA"/>
</dbReference>
<evidence type="ECO:0000256" key="1">
    <source>
        <dbReference type="SAM" id="Coils"/>
    </source>
</evidence>
<keyword evidence="3" id="KW-1185">Reference proteome</keyword>
<keyword evidence="1" id="KW-0175">Coiled coil</keyword>
<name>A0A4Q0VR14_9BACI</name>
<organism evidence="2 3">
    <name type="scientific">Anaerobacillus alkaliphilus</name>
    <dbReference type="NCBI Taxonomy" id="1548597"/>
    <lineage>
        <taxon>Bacteria</taxon>
        <taxon>Bacillati</taxon>
        <taxon>Bacillota</taxon>
        <taxon>Bacilli</taxon>
        <taxon>Bacillales</taxon>
        <taxon>Bacillaceae</taxon>
        <taxon>Anaerobacillus</taxon>
    </lineage>
</organism>
<sequence length="146" mass="16796">MKKTTLQDLLKLLGLQSDKKLKSLLQSILEDEVSEVNFRSLGFGDQLNLQSLLPINRSENLLDLRLPTLVDAETLRCLLKKIEAKIEALIEKILCLLKQLQKQRKNSSNLDPLALRDLKRRLLKFILNLINLTQIKDLLERLDGNN</sequence>
<evidence type="ECO:0000313" key="3">
    <source>
        <dbReference type="Proteomes" id="UP000290649"/>
    </source>
</evidence>
<protein>
    <submittedName>
        <fullName evidence="2">Uncharacterized protein</fullName>
    </submittedName>
</protein>